<feature type="region of interest" description="Disordered" evidence="1">
    <location>
        <begin position="60"/>
        <end position="79"/>
    </location>
</feature>
<accession>A0ABP6TQ70</accession>
<sequence>MTPPARTPSRGASKARAEASATESAPPEQATSTSGEGGTLVRDPAGASAVVVEDVGQDAADRQAYRRDRRMGTHVRFPS</sequence>
<reference evidence="3" key="1">
    <citation type="journal article" date="2019" name="Int. J. Syst. Evol. Microbiol.">
        <title>The Global Catalogue of Microorganisms (GCM) 10K type strain sequencing project: providing services to taxonomists for standard genome sequencing and annotation.</title>
        <authorList>
            <consortium name="The Broad Institute Genomics Platform"/>
            <consortium name="The Broad Institute Genome Sequencing Center for Infectious Disease"/>
            <person name="Wu L."/>
            <person name="Ma J."/>
        </authorList>
    </citation>
    <scope>NUCLEOTIDE SEQUENCE [LARGE SCALE GENOMIC DNA]</scope>
    <source>
        <strain evidence="3">JCM 4816</strain>
    </source>
</reference>
<evidence type="ECO:0000313" key="2">
    <source>
        <dbReference type="EMBL" id="GAA3497448.1"/>
    </source>
</evidence>
<organism evidence="2 3">
    <name type="scientific">Streptomyces prasinosporus</name>
    <dbReference type="NCBI Taxonomy" id="68256"/>
    <lineage>
        <taxon>Bacteria</taxon>
        <taxon>Bacillati</taxon>
        <taxon>Actinomycetota</taxon>
        <taxon>Actinomycetes</taxon>
        <taxon>Kitasatosporales</taxon>
        <taxon>Streptomycetaceae</taxon>
        <taxon>Streptomyces</taxon>
        <taxon>Streptomyces albogriseolus group</taxon>
    </lineage>
</organism>
<keyword evidence="3" id="KW-1185">Reference proteome</keyword>
<evidence type="ECO:0000256" key="1">
    <source>
        <dbReference type="SAM" id="MobiDB-lite"/>
    </source>
</evidence>
<dbReference type="Proteomes" id="UP001501455">
    <property type="component" value="Unassembled WGS sequence"/>
</dbReference>
<comment type="caution">
    <text evidence="2">The sequence shown here is derived from an EMBL/GenBank/DDBJ whole genome shotgun (WGS) entry which is preliminary data.</text>
</comment>
<gene>
    <name evidence="2" type="ORF">GCM10019016_045510</name>
</gene>
<protein>
    <submittedName>
        <fullName evidence="2">Uncharacterized protein</fullName>
    </submittedName>
</protein>
<name>A0ABP6TQ70_9ACTN</name>
<dbReference type="EMBL" id="BAAAXF010000033">
    <property type="protein sequence ID" value="GAA3497448.1"/>
    <property type="molecule type" value="Genomic_DNA"/>
</dbReference>
<feature type="region of interest" description="Disordered" evidence="1">
    <location>
        <begin position="1"/>
        <end position="55"/>
    </location>
</feature>
<proteinExistence type="predicted"/>
<evidence type="ECO:0000313" key="3">
    <source>
        <dbReference type="Proteomes" id="UP001501455"/>
    </source>
</evidence>
<feature type="compositionally biased region" description="Low complexity" evidence="1">
    <location>
        <begin position="12"/>
        <end position="30"/>
    </location>
</feature>